<evidence type="ECO:0000313" key="1">
    <source>
        <dbReference type="EMBL" id="OHA68054.1"/>
    </source>
</evidence>
<evidence type="ECO:0008006" key="3">
    <source>
        <dbReference type="Google" id="ProtNLM"/>
    </source>
</evidence>
<dbReference type="Proteomes" id="UP000179258">
    <property type="component" value="Unassembled WGS sequence"/>
</dbReference>
<reference evidence="1 2" key="1">
    <citation type="journal article" date="2016" name="Nat. Commun.">
        <title>Thousands of microbial genomes shed light on interconnected biogeochemical processes in an aquifer system.</title>
        <authorList>
            <person name="Anantharaman K."/>
            <person name="Brown C.T."/>
            <person name="Hug L.A."/>
            <person name="Sharon I."/>
            <person name="Castelle C.J."/>
            <person name="Probst A.J."/>
            <person name="Thomas B.C."/>
            <person name="Singh A."/>
            <person name="Wilkins M.J."/>
            <person name="Karaoz U."/>
            <person name="Brodie E.L."/>
            <person name="Williams K.H."/>
            <person name="Hubbard S.S."/>
            <person name="Banfield J.F."/>
        </authorList>
    </citation>
    <scope>NUCLEOTIDE SEQUENCE [LARGE SCALE GENOMIC DNA]</scope>
</reference>
<dbReference type="InterPro" id="IPR043129">
    <property type="entry name" value="ATPase_NBD"/>
</dbReference>
<gene>
    <name evidence="1" type="ORF">A3D59_03280</name>
</gene>
<evidence type="ECO:0000313" key="2">
    <source>
        <dbReference type="Proteomes" id="UP000179258"/>
    </source>
</evidence>
<dbReference type="AlphaFoldDB" id="A0A1G2R5D9"/>
<protein>
    <recommendedName>
        <fullName evidence="3">SHS2 domain-containing protein</fullName>
    </recommendedName>
</protein>
<proteinExistence type="predicted"/>
<sequence length="397" mass="44185">MFSSFFRPEKEKTSLAVDIGTEAVKVIAFEKKDGKVILLGRSLQYLDPFGVWDHGGSFESGTLQKYVGQAIKEAQTMAGREAKKAALALPPYILRARVQTVSVERERHHAHISGKEEKSLLRKISEDAKALIARDVAQDYDAAPPDVFFSGIKIVAITIDGYRVSSLHHFNGKKLEFTCLAFFSISAQSKKTKFDAALSGLAKQLKMPARSLHAFHPAHYLNLFAQYLQDGIYVDIGGKCTQVFLLQNHRLCYASEFGTGATPFSDIIMKDMGFSRETARSFLEQYAAQSLSPEVASRIKQKFAPLARDWFSEFKNNLRRGTETFSPSIFIFGGGSLVPEIKEALDDGEWDDLVFVGSPRTTVLYPKDLPRRPEDSKNCASSPQDVAPVFLCYAQNS</sequence>
<comment type="caution">
    <text evidence="1">The sequence shown here is derived from an EMBL/GenBank/DDBJ whole genome shotgun (WGS) entry which is preliminary data.</text>
</comment>
<dbReference type="EMBL" id="MHTX01000024">
    <property type="protein sequence ID" value="OHA68054.1"/>
    <property type="molecule type" value="Genomic_DNA"/>
</dbReference>
<accession>A0A1G2R5D9</accession>
<dbReference type="Gene3D" id="3.30.420.40">
    <property type="match status" value="2"/>
</dbReference>
<organism evidence="1 2">
    <name type="scientific">Candidatus Wildermuthbacteria bacterium RIFCSPHIGHO2_02_FULL_47_17</name>
    <dbReference type="NCBI Taxonomy" id="1802452"/>
    <lineage>
        <taxon>Bacteria</taxon>
        <taxon>Candidatus Wildermuthiibacteriota</taxon>
    </lineage>
</organism>
<name>A0A1G2R5D9_9BACT</name>
<dbReference type="SUPFAM" id="SSF53067">
    <property type="entry name" value="Actin-like ATPase domain"/>
    <property type="match status" value="1"/>
</dbReference>